<proteinExistence type="predicted"/>
<name>A0A7S3AZ19_9EUKA</name>
<sequence length="157" mass="17044">MEPPPPYPKRPFVRHPLGAQLQGSGLIAAAGRLVTRKRLLALLPAAIVTASFTYPGAMERLLLHVICIIGSLFEPFDSVLPKRSPLRFFIKAVQDAKRAYDVKHGLVSIDDQTFFDEEDSPPLEEEQGDAVEGEEESSEADAAGAELDESAADVATE</sequence>
<gene>
    <name evidence="2" type="ORF">HERI1096_LOCUS18390</name>
</gene>
<dbReference type="EMBL" id="HBHX01033082">
    <property type="protein sequence ID" value="CAE0117691.1"/>
    <property type="molecule type" value="Transcribed_RNA"/>
</dbReference>
<evidence type="ECO:0000256" key="1">
    <source>
        <dbReference type="SAM" id="MobiDB-lite"/>
    </source>
</evidence>
<feature type="compositionally biased region" description="Acidic residues" evidence="1">
    <location>
        <begin position="146"/>
        <end position="157"/>
    </location>
</feature>
<reference evidence="2" key="1">
    <citation type="submission" date="2021-01" db="EMBL/GenBank/DDBJ databases">
        <authorList>
            <person name="Corre E."/>
            <person name="Pelletier E."/>
            <person name="Niang G."/>
            <person name="Scheremetjew M."/>
            <person name="Finn R."/>
            <person name="Kale V."/>
            <person name="Holt S."/>
            <person name="Cochrane G."/>
            <person name="Meng A."/>
            <person name="Brown T."/>
            <person name="Cohen L."/>
        </authorList>
    </citation>
    <scope>NUCLEOTIDE SEQUENCE</scope>
    <source>
        <strain evidence="2">CCMP281</strain>
    </source>
</reference>
<organism evidence="2">
    <name type="scientific">Haptolina ericina</name>
    <dbReference type="NCBI Taxonomy" id="156174"/>
    <lineage>
        <taxon>Eukaryota</taxon>
        <taxon>Haptista</taxon>
        <taxon>Haptophyta</taxon>
        <taxon>Prymnesiophyceae</taxon>
        <taxon>Prymnesiales</taxon>
        <taxon>Prymnesiaceae</taxon>
        <taxon>Haptolina</taxon>
    </lineage>
</organism>
<dbReference type="AlphaFoldDB" id="A0A7S3AZ19"/>
<feature type="region of interest" description="Disordered" evidence="1">
    <location>
        <begin position="115"/>
        <end position="157"/>
    </location>
</feature>
<protein>
    <submittedName>
        <fullName evidence="2">Uncharacterized protein</fullName>
    </submittedName>
</protein>
<evidence type="ECO:0000313" key="2">
    <source>
        <dbReference type="EMBL" id="CAE0117691.1"/>
    </source>
</evidence>
<feature type="compositionally biased region" description="Acidic residues" evidence="1">
    <location>
        <begin position="115"/>
        <end position="139"/>
    </location>
</feature>
<accession>A0A7S3AZ19</accession>